<dbReference type="Pfam" id="PF12389">
    <property type="entry name" value="Peptidase_M73"/>
    <property type="match status" value="1"/>
</dbReference>
<name>A0ABQ5TEJ2_9BACI</name>
<keyword evidence="1" id="KW-0132">Cell division</keyword>
<evidence type="ECO:0000313" key="2">
    <source>
        <dbReference type="Proteomes" id="UP001275436"/>
    </source>
</evidence>
<protein>
    <submittedName>
        <fullName evidence="1">Cell division protein FtsN</fullName>
    </submittedName>
</protein>
<organism evidence="1 2">
    <name type="scientific">Oceanobacillus kimchii</name>
    <dbReference type="NCBI Taxonomy" id="746691"/>
    <lineage>
        <taxon>Bacteria</taxon>
        <taxon>Bacillati</taxon>
        <taxon>Bacillota</taxon>
        <taxon>Bacilli</taxon>
        <taxon>Bacillales</taxon>
        <taxon>Bacillaceae</taxon>
        <taxon>Oceanobacillus</taxon>
    </lineage>
</organism>
<sequence>MGIKKQLGMGVATAVLGLSLIGGGTFAYFSDTVETSNTFAAGTLDLTAKPTEIINVGNMAPGDSMVRDFELHNSGTLDINTVYLETNYTVEDAQGDNSEDFGEHIVVEFLYNVNNLDEVIYQTTLAELQEMTPEAINEHIFYPAIGDEGLAAGDSHDFVVQFNFNDNGEDQNQFQGDALNLEWTFIATQGDGKDI</sequence>
<dbReference type="InterPro" id="IPR022121">
    <property type="entry name" value="Peptidase_M73_camelysin"/>
</dbReference>
<dbReference type="GO" id="GO:0051301">
    <property type="term" value="P:cell division"/>
    <property type="evidence" value="ECO:0007669"/>
    <property type="project" value="UniProtKB-KW"/>
</dbReference>
<proteinExistence type="predicted"/>
<reference evidence="1 2" key="1">
    <citation type="submission" date="2023-02" db="EMBL/GenBank/DDBJ databases">
        <title>Oceanobacillus kimchii IFOP_LL358 isolated form Alexandrium catenella lab strain.</title>
        <authorList>
            <person name="Gajardo G."/>
            <person name="Ueki S."/>
            <person name="Maruyama F."/>
        </authorList>
    </citation>
    <scope>NUCLEOTIDE SEQUENCE [LARGE SCALE GENOMIC DNA]</scope>
    <source>
        <strain evidence="1 2">IFOP_LL358</strain>
    </source>
</reference>
<dbReference type="EMBL" id="BSKO01000001">
    <property type="protein sequence ID" value="GLO65258.1"/>
    <property type="molecule type" value="Genomic_DNA"/>
</dbReference>
<accession>A0ABQ5TEJ2</accession>
<dbReference type="NCBIfam" id="TIGR04088">
    <property type="entry name" value="cognate_SipW"/>
    <property type="match status" value="1"/>
</dbReference>
<evidence type="ECO:0000313" key="1">
    <source>
        <dbReference type="EMBL" id="GLO65258.1"/>
    </source>
</evidence>
<gene>
    <name evidence="1" type="primary">calY_2</name>
    <name evidence="1" type="ORF">MACH08_10420</name>
</gene>
<keyword evidence="1" id="KW-0131">Cell cycle</keyword>
<dbReference type="InterPro" id="IPR023833">
    <property type="entry name" value="Signal_pept_SipW-depend-type"/>
</dbReference>
<dbReference type="Proteomes" id="UP001275436">
    <property type="component" value="Unassembled WGS sequence"/>
</dbReference>
<dbReference type="RefSeq" id="WP_069686332.1">
    <property type="nucleotide sequence ID" value="NZ_BSKO01000001.1"/>
</dbReference>
<keyword evidence="2" id="KW-1185">Reference proteome</keyword>
<comment type="caution">
    <text evidence="1">The sequence shown here is derived from an EMBL/GenBank/DDBJ whole genome shotgun (WGS) entry which is preliminary data.</text>
</comment>